<evidence type="ECO:0000313" key="2">
    <source>
        <dbReference type="Proteomes" id="UP001596023"/>
    </source>
</evidence>
<organism evidence="1 2">
    <name type="scientific">Dysgonomonas termitidis</name>
    <dbReference type="NCBI Taxonomy" id="1516126"/>
    <lineage>
        <taxon>Bacteria</taxon>
        <taxon>Pseudomonadati</taxon>
        <taxon>Bacteroidota</taxon>
        <taxon>Bacteroidia</taxon>
        <taxon>Bacteroidales</taxon>
        <taxon>Dysgonomonadaceae</taxon>
        <taxon>Dysgonomonas</taxon>
    </lineage>
</organism>
<protein>
    <submittedName>
        <fullName evidence="1">Uncharacterized protein</fullName>
    </submittedName>
</protein>
<comment type="caution">
    <text evidence="1">The sequence shown here is derived from an EMBL/GenBank/DDBJ whole genome shotgun (WGS) entry which is preliminary data.</text>
</comment>
<dbReference type="Proteomes" id="UP001596023">
    <property type="component" value="Unassembled WGS sequence"/>
</dbReference>
<dbReference type="RefSeq" id="WP_379994576.1">
    <property type="nucleotide sequence ID" value="NZ_JBHSGN010000052.1"/>
</dbReference>
<evidence type="ECO:0000313" key="1">
    <source>
        <dbReference type="EMBL" id="MFC4673325.1"/>
    </source>
</evidence>
<dbReference type="EMBL" id="JBHSGN010000052">
    <property type="protein sequence ID" value="MFC4673325.1"/>
    <property type="molecule type" value="Genomic_DNA"/>
</dbReference>
<proteinExistence type="predicted"/>
<reference evidence="2" key="1">
    <citation type="journal article" date="2019" name="Int. J. Syst. Evol. Microbiol.">
        <title>The Global Catalogue of Microorganisms (GCM) 10K type strain sequencing project: providing services to taxonomists for standard genome sequencing and annotation.</title>
        <authorList>
            <consortium name="The Broad Institute Genomics Platform"/>
            <consortium name="The Broad Institute Genome Sequencing Center for Infectious Disease"/>
            <person name="Wu L."/>
            <person name="Ma J."/>
        </authorList>
    </citation>
    <scope>NUCLEOTIDE SEQUENCE [LARGE SCALE GENOMIC DNA]</scope>
    <source>
        <strain evidence="2">CCUG 66188</strain>
    </source>
</reference>
<accession>A0ABV9KTN3</accession>
<gene>
    <name evidence="1" type="ORF">ACFO6W_06445</name>
</gene>
<sequence length="133" mass="15336">MSEVLTTPAETGQLSQIRTILGVYFPKVNFNCSTDYKDDYCCILIGYTDGISLTRVKNAVKGFNLPPDPQIQKRGVKVIVERKMSQRIKNLIQGEIKTVFAMDHLPKEDDWFEPIKGPVRVYMNKIFNMRDFE</sequence>
<name>A0ABV9KTN3_9BACT</name>
<keyword evidence="2" id="KW-1185">Reference proteome</keyword>